<gene>
    <name evidence="3" type="ORF">I5L79_15805</name>
</gene>
<feature type="domain" description="Serine aminopeptidase S33" evidence="2">
    <location>
        <begin position="93"/>
        <end position="205"/>
    </location>
</feature>
<dbReference type="InterPro" id="IPR000073">
    <property type="entry name" value="AB_hydrolase_1"/>
</dbReference>
<accession>A0ABS0L4L6</accession>
<dbReference type="Pfam" id="PF12146">
    <property type="entry name" value="Hydrolase_4"/>
    <property type="match status" value="1"/>
</dbReference>
<keyword evidence="4" id="KW-1185">Reference proteome</keyword>
<dbReference type="RefSeq" id="WP_196956040.1">
    <property type="nucleotide sequence ID" value="NZ_JADWYK010000010.1"/>
</dbReference>
<protein>
    <submittedName>
        <fullName evidence="3">Alpha/beta fold hydrolase</fullName>
    </submittedName>
</protein>
<name>A0ABS0L4L6_9BACT</name>
<keyword evidence="1" id="KW-0732">Signal</keyword>
<proteinExistence type="predicted"/>
<comment type="caution">
    <text evidence="3">The sequence shown here is derived from an EMBL/GenBank/DDBJ whole genome shotgun (WGS) entry which is preliminary data.</text>
</comment>
<reference evidence="3 4" key="1">
    <citation type="submission" date="2020-11" db="EMBL/GenBank/DDBJ databases">
        <title>Hymenobacter sp.</title>
        <authorList>
            <person name="Kim M.K."/>
        </authorList>
    </citation>
    <scope>NUCLEOTIDE SEQUENCE [LARGE SCALE GENOMIC DNA]</scope>
    <source>
        <strain evidence="3 4">BT594</strain>
    </source>
</reference>
<feature type="signal peptide" evidence="1">
    <location>
        <begin position="1"/>
        <end position="22"/>
    </location>
</feature>
<dbReference type="GO" id="GO:0016787">
    <property type="term" value="F:hydrolase activity"/>
    <property type="evidence" value="ECO:0007669"/>
    <property type="project" value="UniProtKB-KW"/>
</dbReference>
<dbReference type="InterPro" id="IPR050266">
    <property type="entry name" value="AB_hydrolase_sf"/>
</dbReference>
<sequence length="344" mass="36326">MMSSKFVATLLLGLGLSTAAQAQDFLAYFHGNRDSLVAAATRMVHTPPPAFTAPPPPAALAPAAAYPLRHRYFKARDGGRLHTARYGRRSPHTILLLHGVGASGAALHEAAGRLQQATGAEVYALDLRGHGRSTGRAGDVDYIGQYADDVADVVAALRRDKPQGKLVLAGHSMGGGIALRYGQQAGPRVDGLLLLAPLLGHDSPALAAAPRPAGPATASGPDFMRVHIGRIIGLKMLNSVQLHQHDSLPVLFLNVPPAAPLRHYSYRANASMAPEHYAAGLRAVTGPLLVLVGGQDEVFAAAAQRRAVQAHSRGQVEVVAGASHNGLCREARTFQVVREWFARL</sequence>
<evidence type="ECO:0000256" key="1">
    <source>
        <dbReference type="SAM" id="SignalP"/>
    </source>
</evidence>
<dbReference type="Proteomes" id="UP000601099">
    <property type="component" value="Unassembled WGS sequence"/>
</dbReference>
<dbReference type="InterPro" id="IPR022742">
    <property type="entry name" value="Hydrolase_4"/>
</dbReference>
<keyword evidence="3" id="KW-0378">Hydrolase</keyword>
<evidence type="ECO:0000313" key="3">
    <source>
        <dbReference type="EMBL" id="MBG8555019.1"/>
    </source>
</evidence>
<dbReference type="PANTHER" id="PTHR43798">
    <property type="entry name" value="MONOACYLGLYCEROL LIPASE"/>
    <property type="match status" value="1"/>
</dbReference>
<evidence type="ECO:0000259" key="2">
    <source>
        <dbReference type="Pfam" id="PF12146"/>
    </source>
</evidence>
<dbReference type="Gene3D" id="3.40.50.1820">
    <property type="entry name" value="alpha/beta hydrolase"/>
    <property type="match status" value="1"/>
</dbReference>
<dbReference type="PRINTS" id="PR00111">
    <property type="entry name" value="ABHYDROLASE"/>
</dbReference>
<dbReference type="PANTHER" id="PTHR43798:SF5">
    <property type="entry name" value="MONOACYLGLYCEROL LIPASE ABHD6"/>
    <property type="match status" value="1"/>
</dbReference>
<organism evidence="3 4">
    <name type="scientific">Hymenobacter guriensis</name>
    <dbReference type="NCBI Taxonomy" id="2793065"/>
    <lineage>
        <taxon>Bacteria</taxon>
        <taxon>Pseudomonadati</taxon>
        <taxon>Bacteroidota</taxon>
        <taxon>Cytophagia</taxon>
        <taxon>Cytophagales</taxon>
        <taxon>Hymenobacteraceae</taxon>
        <taxon>Hymenobacter</taxon>
    </lineage>
</organism>
<feature type="chain" id="PRO_5047525223" evidence="1">
    <location>
        <begin position="23"/>
        <end position="344"/>
    </location>
</feature>
<dbReference type="EMBL" id="JADWYK010000010">
    <property type="protein sequence ID" value="MBG8555019.1"/>
    <property type="molecule type" value="Genomic_DNA"/>
</dbReference>
<dbReference type="SUPFAM" id="SSF53474">
    <property type="entry name" value="alpha/beta-Hydrolases"/>
    <property type="match status" value="1"/>
</dbReference>
<dbReference type="InterPro" id="IPR029058">
    <property type="entry name" value="AB_hydrolase_fold"/>
</dbReference>
<evidence type="ECO:0000313" key="4">
    <source>
        <dbReference type="Proteomes" id="UP000601099"/>
    </source>
</evidence>